<dbReference type="EMBL" id="JBHTIF010000004">
    <property type="protein sequence ID" value="MFD0727135.1"/>
    <property type="molecule type" value="Genomic_DNA"/>
</dbReference>
<dbReference type="PIRSF" id="PIRSF015283">
    <property type="entry name" value="Regulatory_RpfE"/>
    <property type="match status" value="1"/>
</dbReference>
<evidence type="ECO:0000313" key="2">
    <source>
        <dbReference type="Proteomes" id="UP001597110"/>
    </source>
</evidence>
<dbReference type="RefSeq" id="WP_386825590.1">
    <property type="nucleotide sequence ID" value="NZ_JBHTIF010000004.1"/>
</dbReference>
<dbReference type="InterPro" id="IPR016631">
    <property type="entry name" value="Regulatory_RpfE"/>
</dbReference>
<proteinExistence type="predicted"/>
<protein>
    <submittedName>
        <fullName evidence="1">Phosphoglycerate mutase</fullName>
    </submittedName>
</protein>
<accession>A0ABW2YFI6</accession>
<organism evidence="1 2">
    <name type="scientific">Lysobacter brunescens</name>
    <dbReference type="NCBI Taxonomy" id="262323"/>
    <lineage>
        <taxon>Bacteria</taxon>
        <taxon>Pseudomonadati</taxon>
        <taxon>Pseudomonadota</taxon>
        <taxon>Gammaproteobacteria</taxon>
        <taxon>Lysobacterales</taxon>
        <taxon>Lysobacteraceae</taxon>
        <taxon>Lysobacter</taxon>
    </lineage>
</organism>
<name>A0ABW2YFI6_9GAMM</name>
<comment type="caution">
    <text evidence="1">The sequence shown here is derived from an EMBL/GenBank/DDBJ whole genome shotgun (WGS) entry which is preliminary data.</text>
</comment>
<gene>
    <name evidence="1" type="ORF">ACFQ0E_16185</name>
</gene>
<sequence>MSRDRTLTLLLPAWSVFGRQALSPELAAAFGRADAEPAGEAGIEAQLSRVFSIVPVRWSAAALTRQAEVGDAVGAAWLRADPAHVRPDINGARLLGIGERLGLDDADVEALLPALKPVFGDAGFELDAPSPAHWYLRLPREAKLPAFSAPDDAIGADLFEHQPDGPEGRRWRALLNEAQIVLHNHPWNARRAERGLVPVNSLWLWGGGVLPTTVRGDVARCASDDDLACSLVRLAGGDAGRLPASFADMQLADGSTLFDLRRTRDLAALHRDWLLPVLCAVGEGRCASATIDTADGGRLVLRSGQRWRFWRKPWSIPVAMDAD</sequence>
<evidence type="ECO:0000313" key="1">
    <source>
        <dbReference type="EMBL" id="MFD0727135.1"/>
    </source>
</evidence>
<dbReference type="Proteomes" id="UP001597110">
    <property type="component" value="Unassembled WGS sequence"/>
</dbReference>
<reference evidence="2" key="1">
    <citation type="journal article" date="2019" name="Int. J. Syst. Evol. Microbiol.">
        <title>The Global Catalogue of Microorganisms (GCM) 10K type strain sequencing project: providing services to taxonomists for standard genome sequencing and annotation.</title>
        <authorList>
            <consortium name="The Broad Institute Genomics Platform"/>
            <consortium name="The Broad Institute Genome Sequencing Center for Infectious Disease"/>
            <person name="Wu L."/>
            <person name="Ma J."/>
        </authorList>
    </citation>
    <scope>NUCLEOTIDE SEQUENCE [LARGE SCALE GENOMIC DNA]</scope>
    <source>
        <strain evidence="2">CCUG 55585</strain>
    </source>
</reference>
<keyword evidence="2" id="KW-1185">Reference proteome</keyword>